<feature type="non-terminal residue" evidence="1">
    <location>
        <position position="69"/>
    </location>
</feature>
<reference evidence="1 2" key="1">
    <citation type="journal article" date="2020" name="IScience">
        <title>Genome Sequencing of the Endangered Kingdonia uniflora (Circaeasteraceae, Ranunculales) Reveals Potential Mechanisms of Evolutionary Specialization.</title>
        <authorList>
            <person name="Sun Y."/>
            <person name="Deng T."/>
            <person name="Zhang A."/>
            <person name="Moore M.J."/>
            <person name="Landis J.B."/>
            <person name="Lin N."/>
            <person name="Zhang H."/>
            <person name="Zhang X."/>
            <person name="Huang J."/>
            <person name="Zhang X."/>
            <person name="Sun H."/>
            <person name="Wang H."/>
        </authorList>
    </citation>
    <scope>NUCLEOTIDE SEQUENCE [LARGE SCALE GENOMIC DNA]</scope>
    <source>
        <strain evidence="1">TB1705</strain>
        <tissue evidence="1">Leaf</tissue>
    </source>
</reference>
<evidence type="ECO:0000313" key="2">
    <source>
        <dbReference type="Proteomes" id="UP000541444"/>
    </source>
</evidence>
<organism evidence="1 2">
    <name type="scientific">Kingdonia uniflora</name>
    <dbReference type="NCBI Taxonomy" id="39325"/>
    <lineage>
        <taxon>Eukaryota</taxon>
        <taxon>Viridiplantae</taxon>
        <taxon>Streptophyta</taxon>
        <taxon>Embryophyta</taxon>
        <taxon>Tracheophyta</taxon>
        <taxon>Spermatophyta</taxon>
        <taxon>Magnoliopsida</taxon>
        <taxon>Ranunculales</taxon>
        <taxon>Circaeasteraceae</taxon>
        <taxon>Kingdonia</taxon>
    </lineage>
</organism>
<gene>
    <name evidence="1" type="ORF">GIB67_027705</name>
</gene>
<sequence>RRANCPIPIPSPSPSRPGLPGCLREVQVCIEYKILSHTHTTIHSLYVTCYTHVTWVLPYMFSSSIVYKQ</sequence>
<protein>
    <submittedName>
        <fullName evidence="1">Uncharacterized protein</fullName>
    </submittedName>
</protein>
<accession>A0A7J7NL50</accession>
<proteinExistence type="predicted"/>
<evidence type="ECO:0000313" key="1">
    <source>
        <dbReference type="EMBL" id="KAF6167927.1"/>
    </source>
</evidence>
<name>A0A7J7NL50_9MAGN</name>
<dbReference type="EMBL" id="JACGCM010000715">
    <property type="protein sequence ID" value="KAF6167927.1"/>
    <property type="molecule type" value="Genomic_DNA"/>
</dbReference>
<keyword evidence="2" id="KW-1185">Reference proteome</keyword>
<comment type="caution">
    <text evidence="1">The sequence shown here is derived from an EMBL/GenBank/DDBJ whole genome shotgun (WGS) entry which is preliminary data.</text>
</comment>
<dbReference type="Proteomes" id="UP000541444">
    <property type="component" value="Unassembled WGS sequence"/>
</dbReference>
<dbReference type="AlphaFoldDB" id="A0A7J7NL50"/>